<accession>A0A8S0TR88</accession>
<dbReference type="Pfam" id="PF06232">
    <property type="entry name" value="ATS3"/>
    <property type="match status" value="1"/>
</dbReference>
<dbReference type="PANTHER" id="PTHR31718">
    <property type="entry name" value="PLAT DOMAIN-CONTAINING PROTEIN"/>
    <property type="match status" value="1"/>
</dbReference>
<dbReference type="EMBL" id="CACTIH010007300">
    <property type="protein sequence ID" value="CAA3008536.1"/>
    <property type="molecule type" value="Genomic_DNA"/>
</dbReference>
<evidence type="ECO:0000259" key="3">
    <source>
        <dbReference type="PROSITE" id="PS50095"/>
    </source>
</evidence>
<evidence type="ECO:0000313" key="4">
    <source>
        <dbReference type="EMBL" id="CAA3008536.1"/>
    </source>
</evidence>
<evidence type="ECO:0000313" key="5">
    <source>
        <dbReference type="Proteomes" id="UP000594638"/>
    </source>
</evidence>
<evidence type="ECO:0000256" key="2">
    <source>
        <dbReference type="SAM" id="SignalP"/>
    </source>
</evidence>
<dbReference type="Gene3D" id="2.60.60.20">
    <property type="entry name" value="PLAT/LH2 domain"/>
    <property type="match status" value="1"/>
</dbReference>
<dbReference type="InterPro" id="IPR036392">
    <property type="entry name" value="PLAT/LH2_dom_sf"/>
</dbReference>
<dbReference type="AlphaFoldDB" id="A0A8S0TR88"/>
<comment type="caution">
    <text evidence="4">The sequence shown here is derived from an EMBL/GenBank/DDBJ whole genome shotgun (WGS) entry which is preliminary data.</text>
</comment>
<proteinExistence type="predicted"/>
<dbReference type="SUPFAM" id="SSF49723">
    <property type="entry name" value="Lipase/lipooxygenase domain (PLAT/LH2 domain)"/>
    <property type="match status" value="1"/>
</dbReference>
<dbReference type="InterPro" id="IPR001024">
    <property type="entry name" value="PLAT/LH2_dom"/>
</dbReference>
<comment type="caution">
    <text evidence="1">Lacks conserved residue(s) required for the propagation of feature annotation.</text>
</comment>
<dbReference type="PANTHER" id="PTHR31718:SF47">
    <property type="entry name" value="OS06G0206401 PROTEIN"/>
    <property type="match status" value="1"/>
</dbReference>
<keyword evidence="5" id="KW-1185">Reference proteome</keyword>
<sequence>MMSLKRQLFSLILLTFFLSALAADSSHKCVYTLYVQTGSVVRAGTDSKISVVLGDPKGKSVSIPNLKEWGLMGRNHDYFERGNLDVFTGRGPCIESPICKLNLTSDGSGAHHGWFCEYVQVTSTGPHRGCSQSIFYVDQWLANDTPPYQLTTVLDGCGLVDQLKSGPFVVAKGKPIGSASE</sequence>
<feature type="chain" id="PRO_5035885644" evidence="2">
    <location>
        <begin position="23"/>
        <end position="181"/>
    </location>
</feature>
<dbReference type="OrthoDB" id="5322100at2759"/>
<dbReference type="Gramene" id="OE9A118636T1">
    <property type="protein sequence ID" value="OE9A118636C1"/>
    <property type="gene ID" value="OE9A118636"/>
</dbReference>
<gene>
    <name evidence="4" type="ORF">OLEA9_A118636</name>
</gene>
<name>A0A8S0TR88_OLEEU</name>
<dbReference type="InterPro" id="IPR010417">
    <property type="entry name" value="Embryo-specific_ATS3"/>
</dbReference>
<dbReference type="Proteomes" id="UP000594638">
    <property type="component" value="Unassembled WGS sequence"/>
</dbReference>
<dbReference type="PROSITE" id="PS50095">
    <property type="entry name" value="PLAT"/>
    <property type="match status" value="1"/>
</dbReference>
<organism evidence="4 5">
    <name type="scientific">Olea europaea subsp. europaea</name>
    <dbReference type="NCBI Taxonomy" id="158383"/>
    <lineage>
        <taxon>Eukaryota</taxon>
        <taxon>Viridiplantae</taxon>
        <taxon>Streptophyta</taxon>
        <taxon>Embryophyta</taxon>
        <taxon>Tracheophyta</taxon>
        <taxon>Spermatophyta</taxon>
        <taxon>Magnoliopsida</taxon>
        <taxon>eudicotyledons</taxon>
        <taxon>Gunneridae</taxon>
        <taxon>Pentapetalae</taxon>
        <taxon>asterids</taxon>
        <taxon>lamiids</taxon>
        <taxon>Lamiales</taxon>
        <taxon>Oleaceae</taxon>
        <taxon>Oleeae</taxon>
        <taxon>Olea</taxon>
    </lineage>
</organism>
<evidence type="ECO:0000256" key="1">
    <source>
        <dbReference type="PROSITE-ProRule" id="PRU00152"/>
    </source>
</evidence>
<keyword evidence="2" id="KW-0732">Signal</keyword>
<reference evidence="4 5" key="1">
    <citation type="submission" date="2019-12" db="EMBL/GenBank/DDBJ databases">
        <authorList>
            <person name="Alioto T."/>
            <person name="Alioto T."/>
            <person name="Gomez Garrido J."/>
        </authorList>
    </citation>
    <scope>NUCLEOTIDE SEQUENCE [LARGE SCALE GENOMIC DNA]</scope>
</reference>
<protein>
    <submittedName>
        <fullName evidence="4">PLAT domain-containing 3-like</fullName>
    </submittedName>
</protein>
<feature type="signal peptide" evidence="2">
    <location>
        <begin position="1"/>
        <end position="22"/>
    </location>
</feature>
<feature type="domain" description="PLAT" evidence="3">
    <location>
        <begin position="29"/>
        <end position="155"/>
    </location>
</feature>